<evidence type="ECO:0000256" key="5">
    <source>
        <dbReference type="ARBA" id="ARBA00023136"/>
    </source>
</evidence>
<comment type="subcellular location">
    <subcellularLocation>
        <location evidence="1">Membrane</location>
        <topology evidence="1">Multi-pass membrane protein</topology>
    </subcellularLocation>
</comment>
<organism evidence="9 10">
    <name type="scientific">Stephanodiscus triporus</name>
    <dbReference type="NCBI Taxonomy" id="2934178"/>
    <lineage>
        <taxon>Eukaryota</taxon>
        <taxon>Sar</taxon>
        <taxon>Stramenopiles</taxon>
        <taxon>Ochrophyta</taxon>
        <taxon>Bacillariophyta</taxon>
        <taxon>Coscinodiscophyceae</taxon>
        <taxon>Thalassiosirophycidae</taxon>
        <taxon>Stephanodiscales</taxon>
        <taxon>Stephanodiscaceae</taxon>
        <taxon>Stephanodiscus</taxon>
    </lineage>
</organism>
<evidence type="ECO:0000313" key="9">
    <source>
        <dbReference type="EMBL" id="KAL3765639.1"/>
    </source>
</evidence>
<evidence type="ECO:0000313" key="10">
    <source>
        <dbReference type="Proteomes" id="UP001530315"/>
    </source>
</evidence>
<name>A0ABD3MP26_9STRA</name>
<feature type="transmembrane region" description="Helical" evidence="7">
    <location>
        <begin position="316"/>
        <end position="346"/>
    </location>
</feature>
<dbReference type="AlphaFoldDB" id="A0ABD3MP26"/>
<protein>
    <recommendedName>
        <fullName evidence="8">Lipid desaturase domain-containing protein</fullName>
    </recommendedName>
</protein>
<feature type="region of interest" description="Disordered" evidence="6">
    <location>
        <begin position="1"/>
        <end position="29"/>
    </location>
</feature>
<comment type="caution">
    <text evidence="9">The sequence shown here is derived from an EMBL/GenBank/DDBJ whole genome shotgun (WGS) entry which is preliminary data.</text>
</comment>
<dbReference type="GO" id="GO:0016020">
    <property type="term" value="C:membrane"/>
    <property type="evidence" value="ECO:0007669"/>
    <property type="project" value="UniProtKB-SubCell"/>
</dbReference>
<feature type="compositionally biased region" description="Low complexity" evidence="6">
    <location>
        <begin position="19"/>
        <end position="29"/>
    </location>
</feature>
<evidence type="ECO:0000256" key="3">
    <source>
        <dbReference type="ARBA" id="ARBA00022692"/>
    </source>
</evidence>
<keyword evidence="10" id="KW-1185">Reference proteome</keyword>
<dbReference type="EMBL" id="JALLAZ020001746">
    <property type="protein sequence ID" value="KAL3765639.1"/>
    <property type="molecule type" value="Genomic_DNA"/>
</dbReference>
<evidence type="ECO:0000259" key="8">
    <source>
        <dbReference type="Pfam" id="PF10520"/>
    </source>
</evidence>
<proteinExistence type="inferred from homology"/>
<reference evidence="9 10" key="1">
    <citation type="submission" date="2024-10" db="EMBL/GenBank/DDBJ databases">
        <title>Updated reference genomes for cyclostephanoid diatoms.</title>
        <authorList>
            <person name="Roberts W.R."/>
            <person name="Alverson A.J."/>
        </authorList>
    </citation>
    <scope>NUCLEOTIDE SEQUENCE [LARGE SCALE GENOMIC DNA]</scope>
    <source>
        <strain evidence="9 10">AJA276-08</strain>
    </source>
</reference>
<comment type="similarity">
    <text evidence="2">Belongs to the fatty acid desaturase CarF family.</text>
</comment>
<feature type="transmembrane region" description="Helical" evidence="7">
    <location>
        <begin position="105"/>
        <end position="133"/>
    </location>
</feature>
<dbReference type="Proteomes" id="UP001530315">
    <property type="component" value="Unassembled WGS sequence"/>
</dbReference>
<dbReference type="InterPro" id="IPR019547">
    <property type="entry name" value="Lipid_desat"/>
</dbReference>
<evidence type="ECO:0000256" key="4">
    <source>
        <dbReference type="ARBA" id="ARBA00022989"/>
    </source>
</evidence>
<keyword evidence="4 7" id="KW-1133">Transmembrane helix</keyword>
<feature type="transmembrane region" description="Helical" evidence="7">
    <location>
        <begin position="194"/>
        <end position="215"/>
    </location>
</feature>
<feature type="domain" description="Lipid desaturase" evidence="8">
    <location>
        <begin position="132"/>
        <end position="289"/>
    </location>
</feature>
<accession>A0ABD3MP26</accession>
<keyword evidence="3 7" id="KW-0812">Transmembrane</keyword>
<keyword evidence="5 7" id="KW-0472">Membrane</keyword>
<sequence length="347" mass="38894">MCRPSNTAKAALSTGGELAPPSSAAAASPHHQYYPRHFYFAKEGKGRGASRARSRLDPLNAKVESITSKWLKARIDDPSMVLPPSVLLSADGALVYPDRWRSLPVAFAVAACYLISLCPNIVMLVVGIVVMYFESDLYSGVVHVVLDDPKNLDRSNYLMEAIMFQGCLEFQWHHAIPRDIVIKGLLSSCADLNVVVFANMIVIAMVHGVPFVAGGDDRDDDDDRRRLLWSLLGLKLLYGYFGQLNHLMAHESEGRRPRAVRALQDNRVMLDQGRHNGHHRTYDDNYCLLGHMDWAVRLIDERCVPDLGGRRHHVWFAIWMVMSVFCLPCAVVPVVRAIAGCIYYYAE</sequence>
<dbReference type="Pfam" id="PF10520">
    <property type="entry name" value="Lipid_desat"/>
    <property type="match status" value="1"/>
</dbReference>
<evidence type="ECO:0000256" key="7">
    <source>
        <dbReference type="SAM" id="Phobius"/>
    </source>
</evidence>
<gene>
    <name evidence="9" type="ORF">ACHAW5_000322</name>
</gene>
<evidence type="ECO:0000256" key="2">
    <source>
        <dbReference type="ARBA" id="ARBA00007620"/>
    </source>
</evidence>
<evidence type="ECO:0000256" key="6">
    <source>
        <dbReference type="SAM" id="MobiDB-lite"/>
    </source>
</evidence>
<feature type="transmembrane region" description="Helical" evidence="7">
    <location>
        <begin position="227"/>
        <end position="248"/>
    </location>
</feature>
<evidence type="ECO:0000256" key="1">
    <source>
        <dbReference type="ARBA" id="ARBA00004141"/>
    </source>
</evidence>